<dbReference type="SUPFAM" id="SSF53300">
    <property type="entry name" value="vWA-like"/>
    <property type="match status" value="1"/>
</dbReference>
<evidence type="ECO:0000256" key="1">
    <source>
        <dbReference type="SAM" id="MobiDB-lite"/>
    </source>
</evidence>
<evidence type="ECO:0000313" key="4">
    <source>
        <dbReference type="EMBL" id="UYG96178.1"/>
    </source>
</evidence>
<sequence length="455" mass="51474">MKRALLLIVTIILSAVVLIACSSAEENKDDKKESDQKKSAESVEGAEEEDSEQTVKKFPPVPKSFKESAEYDMTGEFAGKEFSQEAKNKLNELPDINKDSSEEEIEAMEQEIFALFKENLSLPNVPIDQWEAMKFTDPNAGGEDLQVKQNYNVAILLDSSGSMGALENGRTRMDLAKEAIQQFVESLPQKANVSLSVYGHVGTGQEKDKEKSCRKVEEVYPLSAYDPAAFTNSLNQFKPAGWTPMAKAVEQVMKDLKEKDGEMNTNIIYLVSDGIETCGGDPVKAMESLGASNLKPVVNIIGYQVDNHGLSQLKEMAKAANGQFVNVQNQQDLKSEFNRTAEMAKVWSEWHEDANAAINSLFNNVQSQLNEWHKTEQEKMNREHKNLQSAVNYLNDQEKIDTDVFLRYDDHYREYFLTVDQEARDLFLELDSLNRDSFLDNWDEITDRFLENVNK</sequence>
<proteinExistence type="predicted"/>
<dbReference type="Pfam" id="PF00092">
    <property type="entry name" value="VWA"/>
    <property type="match status" value="1"/>
</dbReference>
<dbReference type="AlphaFoldDB" id="A0AA46PJN2"/>
<accession>A0AA46PJN2</accession>
<feature type="signal peptide" evidence="2">
    <location>
        <begin position="1"/>
        <end position="20"/>
    </location>
</feature>
<dbReference type="InterPro" id="IPR036465">
    <property type="entry name" value="vWFA_dom_sf"/>
</dbReference>
<evidence type="ECO:0000313" key="5">
    <source>
        <dbReference type="Proteomes" id="UP001163104"/>
    </source>
</evidence>
<dbReference type="Gene3D" id="3.40.50.410">
    <property type="entry name" value="von Willebrand factor, type A domain"/>
    <property type="match status" value="1"/>
</dbReference>
<feature type="compositionally biased region" description="Basic and acidic residues" evidence="1">
    <location>
        <begin position="25"/>
        <end position="41"/>
    </location>
</feature>
<feature type="chain" id="PRO_5041326920" evidence="2">
    <location>
        <begin position="21"/>
        <end position="455"/>
    </location>
</feature>
<organism evidence="4 5">
    <name type="scientific">Cytobacillus firmus</name>
    <name type="common">Bacillus firmus</name>
    <dbReference type="NCBI Taxonomy" id="1399"/>
    <lineage>
        <taxon>Bacteria</taxon>
        <taxon>Bacillati</taxon>
        <taxon>Bacillota</taxon>
        <taxon>Bacilli</taxon>
        <taxon>Bacillales</taxon>
        <taxon>Bacillaceae</taxon>
        <taxon>Cytobacillus</taxon>
    </lineage>
</organism>
<reference evidence="4" key="1">
    <citation type="submission" date="2022-10" db="EMBL/GenBank/DDBJ databases">
        <title>Mechanism of multi-heavy metal repair in Cytobacillus Firmus M7.</title>
        <authorList>
            <person name="Li X."/>
            <person name="Yu C."/>
        </authorList>
    </citation>
    <scope>NUCLEOTIDE SEQUENCE</scope>
    <source>
        <strain evidence="4">M7</strain>
    </source>
</reference>
<dbReference type="PROSITE" id="PS50234">
    <property type="entry name" value="VWFA"/>
    <property type="match status" value="1"/>
</dbReference>
<dbReference type="Proteomes" id="UP001163104">
    <property type="component" value="Chromosome"/>
</dbReference>
<gene>
    <name evidence="4" type="ORF">OD459_03865</name>
</gene>
<evidence type="ECO:0000256" key="2">
    <source>
        <dbReference type="SAM" id="SignalP"/>
    </source>
</evidence>
<dbReference type="RefSeq" id="WP_250802228.1">
    <property type="nucleotide sequence ID" value="NZ_CP098323.1"/>
</dbReference>
<feature type="region of interest" description="Disordered" evidence="1">
    <location>
        <begin position="24"/>
        <end position="63"/>
    </location>
</feature>
<dbReference type="EMBL" id="CP107027">
    <property type="protein sequence ID" value="UYG96178.1"/>
    <property type="molecule type" value="Genomic_DNA"/>
</dbReference>
<feature type="domain" description="VWFA" evidence="3">
    <location>
        <begin position="152"/>
        <end position="340"/>
    </location>
</feature>
<dbReference type="InterPro" id="IPR002035">
    <property type="entry name" value="VWF_A"/>
</dbReference>
<dbReference type="PROSITE" id="PS51257">
    <property type="entry name" value="PROKAR_LIPOPROTEIN"/>
    <property type="match status" value="1"/>
</dbReference>
<dbReference type="SMART" id="SM00327">
    <property type="entry name" value="VWA"/>
    <property type="match status" value="1"/>
</dbReference>
<evidence type="ECO:0000259" key="3">
    <source>
        <dbReference type="PROSITE" id="PS50234"/>
    </source>
</evidence>
<keyword evidence="2" id="KW-0732">Signal</keyword>
<protein>
    <submittedName>
        <fullName evidence="4">VWA domain-containing protein</fullName>
    </submittedName>
</protein>
<name>A0AA46PJN2_CYTFI</name>